<keyword evidence="1" id="KW-0175">Coiled coil</keyword>
<sequence length="197" mass="21862">MSASSAANVAGDSADDRAFKMRRLSTEVEVEPVQDSPELLANWPSELPKIQEALLAKYGCTSELQQNLSRGTLYVTSSYSGMGTLEHVLRRLASAALPLHCTAGPQPEASHGPLVFWSCHDTDKNCRAMLMQSGLRPKHIFGDIQEQLDPDAVNKMKFVIKTLSERLNEFEARCQREETVASRAKQLIKAETEKLNM</sequence>
<feature type="non-terminal residue" evidence="2">
    <location>
        <position position="197"/>
    </location>
</feature>
<dbReference type="Proteomes" id="UP000649617">
    <property type="component" value="Unassembled WGS sequence"/>
</dbReference>
<evidence type="ECO:0000313" key="2">
    <source>
        <dbReference type="EMBL" id="CAE7508497.1"/>
    </source>
</evidence>
<dbReference type="AlphaFoldDB" id="A0A812SZ40"/>
<dbReference type="OrthoDB" id="407185at2759"/>
<dbReference type="EMBL" id="CAJNIZ010028460">
    <property type="protein sequence ID" value="CAE7508497.1"/>
    <property type="molecule type" value="Genomic_DNA"/>
</dbReference>
<gene>
    <name evidence="2" type="ORF">SPIL2461_LOCUS13203</name>
</gene>
<reference evidence="2" key="1">
    <citation type="submission" date="2021-02" db="EMBL/GenBank/DDBJ databases">
        <authorList>
            <person name="Dougan E. K."/>
            <person name="Rhodes N."/>
            <person name="Thang M."/>
            <person name="Chan C."/>
        </authorList>
    </citation>
    <scope>NUCLEOTIDE SEQUENCE</scope>
</reference>
<protein>
    <submittedName>
        <fullName evidence="2">Uncharacterized protein</fullName>
    </submittedName>
</protein>
<name>A0A812SZ40_SYMPI</name>
<evidence type="ECO:0000256" key="1">
    <source>
        <dbReference type="SAM" id="Coils"/>
    </source>
</evidence>
<proteinExistence type="predicted"/>
<accession>A0A812SZ40</accession>
<evidence type="ECO:0000313" key="3">
    <source>
        <dbReference type="Proteomes" id="UP000649617"/>
    </source>
</evidence>
<keyword evidence="3" id="KW-1185">Reference proteome</keyword>
<organism evidence="2 3">
    <name type="scientific">Symbiodinium pilosum</name>
    <name type="common">Dinoflagellate</name>
    <dbReference type="NCBI Taxonomy" id="2952"/>
    <lineage>
        <taxon>Eukaryota</taxon>
        <taxon>Sar</taxon>
        <taxon>Alveolata</taxon>
        <taxon>Dinophyceae</taxon>
        <taxon>Suessiales</taxon>
        <taxon>Symbiodiniaceae</taxon>
        <taxon>Symbiodinium</taxon>
    </lineage>
</organism>
<feature type="coiled-coil region" evidence="1">
    <location>
        <begin position="160"/>
        <end position="187"/>
    </location>
</feature>
<comment type="caution">
    <text evidence="2">The sequence shown here is derived from an EMBL/GenBank/DDBJ whole genome shotgun (WGS) entry which is preliminary data.</text>
</comment>